<accession>A0A0D2AYS2</accession>
<name>A0A0D2AYS2_9PEZI</name>
<sequence>MSSFTSSKGPVIESFRYHDEEFNPDHLPFDKIDMPALREWAKAVVSGQGISLYFLIHINPQETEETTKHYWIFVMANVMHERFVPFKEGELWAKAFDVTETYQRGFRGVTQEGAKVDYINAVEFSQFQMGRLYQASDEAARSGNLRRLETLVLEMCQPDAECLGFM</sequence>
<gene>
    <name evidence="1" type="ORF">PV09_04611</name>
</gene>
<proteinExistence type="predicted"/>
<organism evidence="1 2">
    <name type="scientific">Verruconis gallopava</name>
    <dbReference type="NCBI Taxonomy" id="253628"/>
    <lineage>
        <taxon>Eukaryota</taxon>
        <taxon>Fungi</taxon>
        <taxon>Dikarya</taxon>
        <taxon>Ascomycota</taxon>
        <taxon>Pezizomycotina</taxon>
        <taxon>Dothideomycetes</taxon>
        <taxon>Pleosporomycetidae</taxon>
        <taxon>Venturiales</taxon>
        <taxon>Sympoventuriaceae</taxon>
        <taxon>Verruconis</taxon>
    </lineage>
</organism>
<evidence type="ECO:0000313" key="1">
    <source>
        <dbReference type="EMBL" id="KIW04319.1"/>
    </source>
</evidence>
<dbReference type="InParanoid" id="A0A0D2AYS2"/>
<dbReference type="AlphaFoldDB" id="A0A0D2AYS2"/>
<dbReference type="RefSeq" id="XP_016214188.1">
    <property type="nucleotide sequence ID" value="XM_016357986.1"/>
</dbReference>
<dbReference type="EMBL" id="KN847541">
    <property type="protein sequence ID" value="KIW04319.1"/>
    <property type="molecule type" value="Genomic_DNA"/>
</dbReference>
<protein>
    <submittedName>
        <fullName evidence="1">Uncharacterized protein</fullName>
    </submittedName>
</protein>
<evidence type="ECO:0000313" key="2">
    <source>
        <dbReference type="Proteomes" id="UP000053259"/>
    </source>
</evidence>
<dbReference type="VEuPathDB" id="FungiDB:PV09_04611"/>
<keyword evidence="2" id="KW-1185">Reference proteome</keyword>
<dbReference type="Proteomes" id="UP000053259">
    <property type="component" value="Unassembled WGS sequence"/>
</dbReference>
<dbReference type="HOGENOM" id="CLU_1604018_0_0_1"/>
<dbReference type="GeneID" id="27312584"/>
<reference evidence="1 2" key="1">
    <citation type="submission" date="2015-01" db="EMBL/GenBank/DDBJ databases">
        <title>The Genome Sequence of Ochroconis gallopava CBS43764.</title>
        <authorList>
            <consortium name="The Broad Institute Genomics Platform"/>
            <person name="Cuomo C."/>
            <person name="de Hoog S."/>
            <person name="Gorbushina A."/>
            <person name="Stielow B."/>
            <person name="Teixiera M."/>
            <person name="Abouelleil A."/>
            <person name="Chapman S.B."/>
            <person name="Priest M."/>
            <person name="Young S.K."/>
            <person name="Wortman J."/>
            <person name="Nusbaum C."/>
            <person name="Birren B."/>
        </authorList>
    </citation>
    <scope>NUCLEOTIDE SEQUENCE [LARGE SCALE GENOMIC DNA]</scope>
    <source>
        <strain evidence="1 2">CBS 43764</strain>
    </source>
</reference>